<dbReference type="RefSeq" id="WP_076658472.1">
    <property type="nucleotide sequence ID" value="NZ_FTPR01000001.1"/>
</dbReference>
<evidence type="ECO:0000313" key="3">
    <source>
        <dbReference type="Proteomes" id="UP000186997"/>
    </source>
</evidence>
<feature type="region of interest" description="Disordered" evidence="1">
    <location>
        <begin position="1"/>
        <end position="31"/>
    </location>
</feature>
<gene>
    <name evidence="2" type="ORF">SAMN05421665_0828</name>
</gene>
<sequence length="70" mass="7216">MRTGPVAIDGPLLQGVASPLKPPQTPPIPPKAAPELRASFAVLSQPFDPSDFDINGLEAAGAVLFLKGQP</sequence>
<reference evidence="3" key="1">
    <citation type="submission" date="2017-01" db="EMBL/GenBank/DDBJ databases">
        <authorList>
            <person name="Varghese N."/>
            <person name="Submissions S."/>
        </authorList>
    </citation>
    <scope>NUCLEOTIDE SEQUENCE [LARGE SCALE GENOMIC DNA]</scope>
    <source>
        <strain evidence="3">DSM 29591</strain>
    </source>
</reference>
<feature type="compositionally biased region" description="Pro residues" evidence="1">
    <location>
        <begin position="20"/>
        <end position="31"/>
    </location>
</feature>
<keyword evidence="3" id="KW-1185">Reference proteome</keyword>
<dbReference type="STRING" id="287098.SAMN05421665_0828"/>
<accession>A0A1R3WQ89</accession>
<evidence type="ECO:0000256" key="1">
    <source>
        <dbReference type="SAM" id="MobiDB-lite"/>
    </source>
</evidence>
<protein>
    <submittedName>
        <fullName evidence="2">Uncharacterized protein</fullName>
    </submittedName>
</protein>
<evidence type="ECO:0000313" key="2">
    <source>
        <dbReference type="EMBL" id="SIT78793.1"/>
    </source>
</evidence>
<dbReference type="AlphaFoldDB" id="A0A1R3WQ89"/>
<proteinExistence type="predicted"/>
<dbReference type="Proteomes" id="UP000186997">
    <property type="component" value="Unassembled WGS sequence"/>
</dbReference>
<organism evidence="2 3">
    <name type="scientific">Yoonia rosea</name>
    <dbReference type="NCBI Taxonomy" id="287098"/>
    <lineage>
        <taxon>Bacteria</taxon>
        <taxon>Pseudomonadati</taxon>
        <taxon>Pseudomonadota</taxon>
        <taxon>Alphaproteobacteria</taxon>
        <taxon>Rhodobacterales</taxon>
        <taxon>Paracoccaceae</taxon>
        <taxon>Yoonia</taxon>
    </lineage>
</organism>
<name>A0A1R3WQ89_9RHOB</name>
<dbReference type="EMBL" id="FTPR01000001">
    <property type="protein sequence ID" value="SIT78793.1"/>
    <property type="molecule type" value="Genomic_DNA"/>
</dbReference>